<dbReference type="PANTHER" id="PTHR16487">
    <property type="entry name" value="PPP4R2-RELATED PROTEIN"/>
    <property type="match status" value="1"/>
</dbReference>
<organism evidence="3 4">
    <name type="scientific">Caenorhabditis angaria</name>
    <dbReference type="NCBI Taxonomy" id="860376"/>
    <lineage>
        <taxon>Eukaryota</taxon>
        <taxon>Metazoa</taxon>
        <taxon>Ecdysozoa</taxon>
        <taxon>Nematoda</taxon>
        <taxon>Chromadorea</taxon>
        <taxon>Rhabditida</taxon>
        <taxon>Rhabditina</taxon>
        <taxon>Rhabditomorpha</taxon>
        <taxon>Rhabditoidea</taxon>
        <taxon>Rhabditidae</taxon>
        <taxon>Peloderinae</taxon>
        <taxon>Caenorhabditis</taxon>
    </lineage>
</organism>
<dbReference type="GO" id="GO:0005634">
    <property type="term" value="C:nucleus"/>
    <property type="evidence" value="ECO:0007669"/>
    <property type="project" value="TreeGrafter"/>
</dbReference>
<evidence type="ECO:0000313" key="3">
    <source>
        <dbReference type="EMBL" id="CAI5438623.1"/>
    </source>
</evidence>
<keyword evidence="4" id="KW-1185">Reference proteome</keyword>
<sequence>MIRSRSPEMSPDMKKAKLEVFPDHKKLTKPKLIDKEEVSRFVSALGSFEVPSEGEMVIRSPQKLRQHPNKDIEDYFIASAQWGVPAISWEIVRPVFLWKLNFVLKEFVVVEKQIAESKKDEESSNFDVSDKVPEAPREKLSIMGSRVNLIKTTPVVFNLEENIQFILDKAQGFEGFPFTWQRVCELLSDPMQHYNKIGKFVRAFDKVINIVTTITEWGGRVNGEWEIPVDSTVHHFESVFFGPVDEVEAMDKANKKQEEDEKPLDMRKKNNEEKDGEVKEEAVVDDIKKEENEGLVVADSSEEEKMEVDPETSEEPRVETEKTIKSEEQSENV</sequence>
<dbReference type="EMBL" id="CANHGI010000001">
    <property type="protein sequence ID" value="CAI5438623.1"/>
    <property type="molecule type" value="Genomic_DNA"/>
</dbReference>
<name>A0A9P1MVP4_9PELO</name>
<feature type="compositionally biased region" description="Acidic residues" evidence="2">
    <location>
        <begin position="300"/>
        <end position="313"/>
    </location>
</feature>
<feature type="region of interest" description="Disordered" evidence="2">
    <location>
        <begin position="251"/>
        <end position="333"/>
    </location>
</feature>
<comment type="caution">
    <text evidence="3">The sequence shown here is derived from an EMBL/GenBank/DDBJ whole genome shotgun (WGS) entry which is preliminary data.</text>
</comment>
<protein>
    <submittedName>
        <fullName evidence="3">Uncharacterized protein</fullName>
    </submittedName>
</protein>
<dbReference type="Proteomes" id="UP001152747">
    <property type="component" value="Unassembled WGS sequence"/>
</dbReference>
<gene>
    <name evidence="3" type="ORF">CAMP_LOCUS1260</name>
</gene>
<evidence type="ECO:0000313" key="4">
    <source>
        <dbReference type="Proteomes" id="UP001152747"/>
    </source>
</evidence>
<dbReference type="GO" id="GO:0005737">
    <property type="term" value="C:cytoplasm"/>
    <property type="evidence" value="ECO:0007669"/>
    <property type="project" value="TreeGrafter"/>
</dbReference>
<comment type="similarity">
    <text evidence="1">Belongs to the PPP4R2 family.</text>
</comment>
<dbReference type="GO" id="GO:0030289">
    <property type="term" value="C:protein phosphatase 4 complex"/>
    <property type="evidence" value="ECO:0007669"/>
    <property type="project" value="InterPro"/>
</dbReference>
<dbReference type="OrthoDB" id="341898at2759"/>
<dbReference type="PANTHER" id="PTHR16487:SF0">
    <property type="entry name" value="PROTEIN PHOSPHATASE 4 REGULATORY SUBUNIT 2-RELATED"/>
    <property type="match status" value="1"/>
</dbReference>
<reference evidence="3" key="1">
    <citation type="submission" date="2022-11" db="EMBL/GenBank/DDBJ databases">
        <authorList>
            <person name="Kikuchi T."/>
        </authorList>
    </citation>
    <scope>NUCLEOTIDE SEQUENCE</scope>
    <source>
        <strain evidence="3">PS1010</strain>
    </source>
</reference>
<proteinExistence type="inferred from homology"/>
<evidence type="ECO:0000256" key="1">
    <source>
        <dbReference type="ARBA" id="ARBA00009207"/>
    </source>
</evidence>
<accession>A0A9P1MVP4</accession>
<evidence type="ECO:0000256" key="2">
    <source>
        <dbReference type="SAM" id="MobiDB-lite"/>
    </source>
</evidence>
<feature type="compositionally biased region" description="Basic and acidic residues" evidence="2">
    <location>
        <begin position="314"/>
        <end position="333"/>
    </location>
</feature>
<feature type="compositionally biased region" description="Basic and acidic residues" evidence="2">
    <location>
        <begin position="251"/>
        <end position="292"/>
    </location>
</feature>
<dbReference type="GO" id="GO:0019888">
    <property type="term" value="F:protein phosphatase regulator activity"/>
    <property type="evidence" value="ECO:0007669"/>
    <property type="project" value="InterPro"/>
</dbReference>
<dbReference type="Pfam" id="PF09184">
    <property type="entry name" value="PPP4R2"/>
    <property type="match status" value="1"/>
</dbReference>
<dbReference type="InterPro" id="IPR015267">
    <property type="entry name" value="PPP4R2"/>
</dbReference>
<dbReference type="AlphaFoldDB" id="A0A9P1MVP4"/>